<dbReference type="EMBL" id="JANIDY010000002">
    <property type="protein sequence ID" value="MCX5618120.1"/>
    <property type="molecule type" value="Genomic_DNA"/>
</dbReference>
<comment type="caution">
    <text evidence="2">The sequence shown here is derived from an EMBL/GenBank/DDBJ whole genome shotgun (WGS) entry which is preliminary data.</text>
</comment>
<dbReference type="InterPro" id="IPR018958">
    <property type="entry name" value="Knr4/Smi1-like_dom"/>
</dbReference>
<proteinExistence type="predicted"/>
<dbReference type="Proteomes" id="UP001165576">
    <property type="component" value="Unassembled WGS sequence"/>
</dbReference>
<dbReference type="InterPro" id="IPR037883">
    <property type="entry name" value="Knr4/Smi1-like_sf"/>
</dbReference>
<sequence>MEQLKEYLIERGAIFTPSDEDGVKNVENIVGMALPEDYRVYLREMGTIFLAGKEFYGAGVPEGYYLNAGTALKKLRTFPDYPAFMLPLVSSGDGAWFLYDCQRESVFSWQVAGDVDDQKKSLEAFIREFFQA</sequence>
<name>A0ABT3WIU4_9PROT</name>
<accession>A0ABT3WIU4</accession>
<dbReference type="Pfam" id="PF14567">
    <property type="entry name" value="SUKH_5"/>
    <property type="match status" value="1"/>
</dbReference>
<protein>
    <submittedName>
        <fullName evidence="2">SMI1/KNR4 family protein</fullName>
    </submittedName>
</protein>
<dbReference type="SMART" id="SM00860">
    <property type="entry name" value="SMI1_KNR4"/>
    <property type="match status" value="1"/>
</dbReference>
<dbReference type="RefSeq" id="WP_266116634.1">
    <property type="nucleotide sequence ID" value="NZ_JANIDY010000002.1"/>
</dbReference>
<reference evidence="2" key="1">
    <citation type="submission" date="2022-07" db="EMBL/GenBank/DDBJ databases">
        <title>Bombella genomes.</title>
        <authorList>
            <person name="Harer L."/>
            <person name="Styblova S."/>
            <person name="Ehrmann M."/>
        </authorList>
    </citation>
    <scope>NUCLEOTIDE SEQUENCE</scope>
    <source>
        <strain evidence="2">TMW 2.2543</strain>
    </source>
</reference>
<evidence type="ECO:0000313" key="3">
    <source>
        <dbReference type="Proteomes" id="UP001165576"/>
    </source>
</evidence>
<feature type="domain" description="Knr4/Smi1-like" evidence="1">
    <location>
        <begin position="17"/>
        <end position="128"/>
    </location>
</feature>
<evidence type="ECO:0000259" key="1">
    <source>
        <dbReference type="SMART" id="SM00860"/>
    </source>
</evidence>
<dbReference type="Gene3D" id="3.40.1580.10">
    <property type="entry name" value="SMI1/KNR4-like"/>
    <property type="match status" value="1"/>
</dbReference>
<organism evidence="2 3">
    <name type="scientific">Bombella pluederhausensis</name>
    <dbReference type="NCBI Taxonomy" id="2967336"/>
    <lineage>
        <taxon>Bacteria</taxon>
        <taxon>Pseudomonadati</taxon>
        <taxon>Pseudomonadota</taxon>
        <taxon>Alphaproteobacteria</taxon>
        <taxon>Acetobacterales</taxon>
        <taxon>Acetobacteraceae</taxon>
        <taxon>Bombella</taxon>
    </lineage>
</organism>
<dbReference type="SUPFAM" id="SSF160631">
    <property type="entry name" value="SMI1/KNR4-like"/>
    <property type="match status" value="1"/>
</dbReference>
<keyword evidence="3" id="KW-1185">Reference proteome</keyword>
<evidence type="ECO:0000313" key="2">
    <source>
        <dbReference type="EMBL" id="MCX5618120.1"/>
    </source>
</evidence>
<gene>
    <name evidence="2" type="ORF">NQF86_05515</name>
</gene>